<keyword evidence="2" id="KW-0614">Plasmid</keyword>
<organism evidence="2">
    <name type="scientific">Mycolicibacterium sp. CBMA 213</name>
    <dbReference type="NCBI Taxonomy" id="1968788"/>
    <lineage>
        <taxon>Bacteria</taxon>
        <taxon>Bacillati</taxon>
        <taxon>Actinomycetota</taxon>
        <taxon>Actinomycetes</taxon>
        <taxon>Mycobacteriales</taxon>
        <taxon>Mycobacteriaceae</taxon>
        <taxon>Mycolicibacterium</taxon>
    </lineage>
</organism>
<gene>
    <name evidence="2" type="ORF">B5P44_p00047</name>
</gene>
<dbReference type="AlphaFoldDB" id="A0A343VR18"/>
<evidence type="ECO:0000313" key="2">
    <source>
        <dbReference type="EMBL" id="AVN58342.1"/>
    </source>
</evidence>
<sequence>MKWAQLADEPTAPKRGFADCFNDLVERRTAELASKWDNTPERSRRAQAKHRARVEMLRRIKTRSGRQYKESTIEKWAAHNTWPPGIDTFWFERWAVIDRAGGIDALANSLRCSRGRIVAWRDSPDPNAQLPKQKPPPGAPKERRFRIGVETLGILRIGETGQHHKRIPTDPNKEYEVLVFDPDSTILDAWYAEDLETVMDLLSDAITEQVISTWDVALYYDYSYTVTEILKFLIL</sequence>
<dbReference type="EMBL" id="MF600313">
    <property type="protein sequence ID" value="AVN58342.1"/>
    <property type="molecule type" value="Genomic_DNA"/>
</dbReference>
<proteinExistence type="predicted"/>
<accession>A0A343VR18</accession>
<feature type="region of interest" description="Disordered" evidence="1">
    <location>
        <begin position="122"/>
        <end position="142"/>
    </location>
</feature>
<protein>
    <submittedName>
        <fullName evidence="2">Uncharacterized protein</fullName>
    </submittedName>
</protein>
<geneLocation type="plasmid" evidence="2">
    <name>pCBMA213_1</name>
</geneLocation>
<name>A0A343VR18_9MYCO</name>
<evidence type="ECO:0000256" key="1">
    <source>
        <dbReference type="SAM" id="MobiDB-lite"/>
    </source>
</evidence>
<dbReference type="RefSeq" id="WP_155921814.1">
    <property type="nucleotide sequence ID" value="NZ_MF600313.1"/>
</dbReference>
<reference evidence="2" key="1">
    <citation type="journal article" date="2018" name="Front. Microbiol.">
        <title>Beyond the Limits: tRNA Array Units in Mycobacterium Genomes.</title>
        <authorList>
            <person name="Morgado S.M."/>
            <person name="Vicente A.C."/>
        </authorList>
    </citation>
    <scope>NUCLEOTIDE SEQUENCE</scope>
    <source>
        <strain evidence="2">CBMA 213</strain>
        <plasmid evidence="2">pCBMA213_1</plasmid>
    </source>
</reference>